<dbReference type="InterPro" id="IPR001680">
    <property type="entry name" value="WD40_rpt"/>
</dbReference>
<feature type="region of interest" description="Disordered" evidence="2">
    <location>
        <begin position="1"/>
        <end position="69"/>
    </location>
</feature>
<dbReference type="PANTHER" id="PTHR43991:SF12">
    <property type="entry name" value="WD REPEAT PROTEIN (AFU_ORTHOLOGUE AFUA_8G05640)"/>
    <property type="match status" value="1"/>
</dbReference>
<evidence type="ECO:0000313" key="3">
    <source>
        <dbReference type="EMBL" id="PGH26770.1"/>
    </source>
</evidence>
<dbReference type="InterPro" id="IPR036322">
    <property type="entry name" value="WD40_repeat_dom_sf"/>
</dbReference>
<sequence length="1114" mass="121828">MVEQNDSAAGHIFDHPLSSLTDEPDADPSRDTTRHEEIESHPLPSMHPESSSGTHPSAAAVTDDAESSLLTDLQPSQEGTATIDSDHADTSNPLTTSNLVQQQVIQVSGISGSSLDQVSSWAEYPSLDTTVSPLPIPNTANSNGLILYSLADLASADEDDGDGLHGVSLPSLTADAGLLPTNTGDLTVGSAAYNPEAFVHEPENLVLDTNIDDSLSAASDGSNSISGSADDESMVAAGGAGSLIVSADLALFTQDRLPHGLHTDEAMDEVYDESLGDPNDMEKFYVSDDEFSLGDPIESDSVMSADPSRSGMYGQTLCEPAGFVPNTPLSPVAAISTPVNFSALLRQEEDLKRPEGDRRHEDSDEYELGYGDTSLKTGFSCSAPSHSSFFPPYSPSSIVFLAPKSSSFETVDQAIQDFLTGIDHSTANGLYKSFANKLLAGSFSVIFCNGSISSQIVKHLASIPTITSFCCNGTKYICAHSSEAAANAGCIAMLPSACTHRHNGFVQSDVPLTGSSLGFLDEDCQGSARDPERSSTPLADRGATTPEDISNGPLARLQAHLLTADEYDDLYSFCRHHNCYVSPSMILDNFSAPIASALLLTPPTPSGFDPASGFDSPAFEINLTVEQFIRFWLIRSRVPLSDMPPELLPRFRISEEAAYARDWPRPAKIMRPDNHQYKFHDIQNIPWWKKLGVTRSRARTLRDAIYSAHTNVRFTPHGYAKALPEREVYFKAKTMYTKYKATMSHFQLRNLMSVTTSNTIQYVHRSKVYSVAPFYDEQDCLINLSNGQSSMTFVEPVKISSMKAKHGVTVVGGFSGEYAMRGDLIDGNTTEGFITKRSNGISNHIDIVKHRTSGKPQAVISSNDLRIRILDCETNQFVQTYKFASAVNCTDTSPDGRLRVVVGDAPAAWVLDSETGKPIQCLSGHKDYGFACAWSPDMLHIATSNQDKTVNIWDARMWRIMQCIDSDVAGYRSLRYSPVGGGPRTLLMCEPADRIAIVNAQNYQTRQVHNFFGEIGGADYSPDGGRIWVANMDDKFGGLMEFDRWEWGQRFGLSHLQRTALEYNGDVYFPDLPNEWVPEDQLDDDPRCVLGAAQRRLRYQRFFRPSDMEPLIDI</sequence>
<name>A0A2B7Z028_POLH7</name>
<gene>
    <name evidence="3" type="ORF">AJ80_01534</name>
</gene>
<evidence type="ECO:0000313" key="4">
    <source>
        <dbReference type="Proteomes" id="UP000224634"/>
    </source>
</evidence>
<reference evidence="3 4" key="1">
    <citation type="submission" date="2017-10" db="EMBL/GenBank/DDBJ databases">
        <title>Comparative genomics in systemic dimorphic fungi from Ajellomycetaceae.</title>
        <authorList>
            <person name="Munoz J.F."/>
            <person name="Mcewen J.G."/>
            <person name="Clay O.K."/>
            <person name="Cuomo C.A."/>
        </authorList>
    </citation>
    <scope>NUCLEOTIDE SEQUENCE [LARGE SCALE GENOMIC DNA]</scope>
    <source>
        <strain evidence="3 4">UAMH7299</strain>
    </source>
</reference>
<evidence type="ECO:0000256" key="1">
    <source>
        <dbReference type="PROSITE-ProRule" id="PRU00221"/>
    </source>
</evidence>
<dbReference type="STRING" id="1447883.A0A2B7Z028"/>
<dbReference type="EMBL" id="PDNA01000013">
    <property type="protein sequence ID" value="PGH26770.1"/>
    <property type="molecule type" value="Genomic_DNA"/>
</dbReference>
<comment type="caution">
    <text evidence="3">The sequence shown here is derived from an EMBL/GenBank/DDBJ whole genome shotgun (WGS) entry which is preliminary data.</text>
</comment>
<organism evidence="3 4">
    <name type="scientific">Polytolypa hystricis (strain UAMH7299)</name>
    <dbReference type="NCBI Taxonomy" id="1447883"/>
    <lineage>
        <taxon>Eukaryota</taxon>
        <taxon>Fungi</taxon>
        <taxon>Dikarya</taxon>
        <taxon>Ascomycota</taxon>
        <taxon>Pezizomycotina</taxon>
        <taxon>Eurotiomycetes</taxon>
        <taxon>Eurotiomycetidae</taxon>
        <taxon>Onygenales</taxon>
        <taxon>Onygenales incertae sedis</taxon>
        <taxon>Polytolypa</taxon>
    </lineage>
</organism>
<dbReference type="Proteomes" id="UP000224634">
    <property type="component" value="Unassembled WGS sequence"/>
</dbReference>
<dbReference type="PROSITE" id="PS50082">
    <property type="entry name" value="WD_REPEATS_2"/>
    <property type="match status" value="1"/>
</dbReference>
<dbReference type="PANTHER" id="PTHR43991">
    <property type="entry name" value="WD REPEAT PROTEIN (AFU_ORTHOLOGUE AFUA_8G05640)-RELATED"/>
    <property type="match status" value="1"/>
</dbReference>
<dbReference type="AlphaFoldDB" id="A0A2B7Z028"/>
<feature type="repeat" description="WD" evidence="1">
    <location>
        <begin position="922"/>
        <end position="954"/>
    </location>
</feature>
<dbReference type="PROSITE" id="PS50294">
    <property type="entry name" value="WD_REPEATS_REGION"/>
    <property type="match status" value="1"/>
</dbReference>
<dbReference type="SUPFAM" id="SSF50978">
    <property type="entry name" value="WD40 repeat-like"/>
    <property type="match status" value="1"/>
</dbReference>
<dbReference type="SMART" id="SM00320">
    <property type="entry name" value="WD40"/>
    <property type="match status" value="2"/>
</dbReference>
<feature type="compositionally biased region" description="Basic and acidic residues" evidence="2">
    <location>
        <begin position="347"/>
        <end position="362"/>
    </location>
</feature>
<feature type="region of interest" description="Disordered" evidence="2">
    <location>
        <begin position="524"/>
        <end position="551"/>
    </location>
</feature>
<dbReference type="InterPro" id="IPR015943">
    <property type="entry name" value="WD40/YVTN_repeat-like_dom_sf"/>
</dbReference>
<feature type="region of interest" description="Disordered" evidence="2">
    <location>
        <begin position="347"/>
        <end position="368"/>
    </location>
</feature>
<feature type="compositionally biased region" description="Basic and acidic residues" evidence="2">
    <location>
        <begin position="27"/>
        <end position="40"/>
    </location>
</feature>
<dbReference type="Pfam" id="PF00400">
    <property type="entry name" value="WD40"/>
    <property type="match status" value="1"/>
</dbReference>
<dbReference type="OrthoDB" id="20669at2759"/>
<proteinExistence type="predicted"/>
<dbReference type="Gene3D" id="2.130.10.10">
    <property type="entry name" value="YVTN repeat-like/Quinoprotein amine dehydrogenase"/>
    <property type="match status" value="1"/>
</dbReference>
<keyword evidence="4" id="KW-1185">Reference proteome</keyword>
<evidence type="ECO:0000256" key="2">
    <source>
        <dbReference type="SAM" id="MobiDB-lite"/>
    </source>
</evidence>
<keyword evidence="1" id="KW-0853">WD repeat</keyword>
<protein>
    <submittedName>
        <fullName evidence="3">Uncharacterized protein</fullName>
    </submittedName>
</protein>
<accession>A0A2B7Z028</accession>